<dbReference type="InterPro" id="IPR050517">
    <property type="entry name" value="DDR_Repair_Kinase"/>
</dbReference>
<accession>A0A336KF63</accession>
<dbReference type="GO" id="GO:0031931">
    <property type="term" value="C:TORC1 complex"/>
    <property type="evidence" value="ECO:0007669"/>
    <property type="project" value="TreeGrafter"/>
</dbReference>
<feature type="coiled-coil region" evidence="1">
    <location>
        <begin position="110"/>
        <end position="137"/>
    </location>
</feature>
<dbReference type="PANTHER" id="PTHR11139:SF119">
    <property type="entry name" value="SERINE_THREONINE-PROTEIN KINASE SMG1"/>
    <property type="match status" value="1"/>
</dbReference>
<gene>
    <name evidence="4" type="primary">CSON000458</name>
</gene>
<dbReference type="SMART" id="SM01343">
    <property type="entry name" value="FATC"/>
    <property type="match status" value="1"/>
</dbReference>
<dbReference type="PANTHER" id="PTHR11139">
    <property type="entry name" value="ATAXIA TELANGIECTASIA MUTATED ATM -RELATED"/>
    <property type="match status" value="1"/>
</dbReference>
<dbReference type="SUPFAM" id="SSF56112">
    <property type="entry name" value="Protein kinase-like (PK-like)"/>
    <property type="match status" value="1"/>
</dbReference>
<dbReference type="GO" id="GO:0016242">
    <property type="term" value="P:negative regulation of macroautophagy"/>
    <property type="evidence" value="ECO:0007669"/>
    <property type="project" value="TreeGrafter"/>
</dbReference>
<protein>
    <submittedName>
        <fullName evidence="4">CSON000458 protein</fullName>
    </submittedName>
</protein>
<organism evidence="4">
    <name type="scientific">Culicoides sonorensis</name>
    <name type="common">Biting midge</name>
    <dbReference type="NCBI Taxonomy" id="179676"/>
    <lineage>
        <taxon>Eukaryota</taxon>
        <taxon>Metazoa</taxon>
        <taxon>Ecdysozoa</taxon>
        <taxon>Arthropoda</taxon>
        <taxon>Hexapoda</taxon>
        <taxon>Insecta</taxon>
        <taxon>Pterygota</taxon>
        <taxon>Neoptera</taxon>
        <taxon>Endopterygota</taxon>
        <taxon>Diptera</taxon>
        <taxon>Nematocera</taxon>
        <taxon>Chironomoidea</taxon>
        <taxon>Ceratopogonidae</taxon>
        <taxon>Ceratopogoninae</taxon>
        <taxon>Culicoides</taxon>
        <taxon>Monoculicoides</taxon>
    </lineage>
</organism>
<feature type="domain" description="PI3K/PI4K catalytic" evidence="2">
    <location>
        <begin position="1"/>
        <end position="78"/>
    </location>
</feature>
<dbReference type="Pfam" id="PF02260">
    <property type="entry name" value="FATC"/>
    <property type="match status" value="1"/>
</dbReference>
<dbReference type="GO" id="GO:0005634">
    <property type="term" value="C:nucleus"/>
    <property type="evidence" value="ECO:0007669"/>
    <property type="project" value="TreeGrafter"/>
</dbReference>
<dbReference type="EMBL" id="UFQT01000107">
    <property type="protein sequence ID" value="SSX20070.1"/>
    <property type="molecule type" value="Genomic_DNA"/>
</dbReference>
<dbReference type="EMBL" id="UFQS01000107">
    <property type="protein sequence ID" value="SSW99690.1"/>
    <property type="molecule type" value="Genomic_DNA"/>
</dbReference>
<dbReference type="GO" id="GO:0031932">
    <property type="term" value="C:TORC2 complex"/>
    <property type="evidence" value="ECO:0007669"/>
    <property type="project" value="TreeGrafter"/>
</dbReference>
<feature type="domain" description="FATC" evidence="3">
    <location>
        <begin position="1124"/>
        <end position="1156"/>
    </location>
</feature>
<dbReference type="InterPro" id="IPR003152">
    <property type="entry name" value="FATC_dom"/>
</dbReference>
<dbReference type="InterPro" id="IPR000403">
    <property type="entry name" value="PI3/4_kinase_cat_dom"/>
</dbReference>
<dbReference type="VEuPathDB" id="VectorBase:CSON000458"/>
<sequence length="1156" mass="134536">MCGTFRLSCEHVLESLKKGRETLLTLLEAFVYDPLVDWAIGEDVAGGLAVTTTYGDSLNCDLLQASKQLEREVTRDTLAIRFAEIKTDWLQNRDEIKYQLTKLQTYFYKLNAQRGKLQEVEGQFSQIEKQLKFIEDVQLSTEETLSGHPLNTISQRYSLFKKYKEDFEMLNRMLMEKSKEYQILLSDYKEYSSEKNLKQLNDYLKEIDEILLLTYENEFEIVQDFLVSSNQNNCYTNGIQARTELTNSINQQTIIVQQCLQVLIQYNSVSRFLPPEYLNFYCTSKHFDWLNYVTVQKSCEACRDVKLQYQLITTSQDSNVQPSIVFNFAYQQQSIINDFRTIFQMNVDCLNNELIEYQTQDISSFYKEAKVAISRYIAKDFAAKKALECVALTALCDVNKRFLMLEMAANNAGENLINFMTDEKWFLDELYLYSSLIVELLGLVSNDGGKNGHFQHWIKVMKGVNHIYGVLREMFKEFCVEMLPKTMQSVISGDESVLNMIQSVSVIYTNVSCFQNEICKYLMRNSTDSSLKNYTNDLKEAKETLVNLTSENDCGGVLLKQVNSVFDNVIKKHENILEIFEKTGKRSDLLTIDHFHDSLTLTKTIENHKQLLNDLFFIKKLECMLQFFTECLQTACGFKGTENGPVLNHDIHCRSIKHFISTFVWRAILGFGPLSTANVIVMVIEGTGFNLQFELSKKLKENHSLEELCKNTVTHSLKTEVFSVNTLNQASSLCINLDKTWKKRERIIQLQETIKMLQEELNTMQLFISAHYWLHEHTIVTQPNMFNLCPVSRAGLLLQFKNALENLPLCHQTIELQKNVLKSVSTDVLQRLKWALGANPNVEEIFNEFNMRSTNHRNKLDKVCLLAAFCTKYAQSIWKFEVQRFHTPDGLEKDKEFLQIISSYEQACIILNQYSTLLSPVEEAIVELLDPEGTIDHNWLNNVHALLQNILKQLISDISNEEKQVVLIQDKLQMHAHTLRTLMGHHHKSSDIRALLKRAMKLNEAQHNRIREYFNRYKLFIDTISELYTNVLSKDFTEKMVETSLMQISELNIVIMAIYDDLFMFNIEDFNDENTIREFSPSHMVFDVQQKAQTQKEQKRNAYAVSVWRRIRMKLEGRDRDPNKRQTLQEQVDWMIREAISPDNLAVLYEGWTPWV</sequence>
<feature type="coiled-coil region" evidence="1">
    <location>
        <begin position="944"/>
        <end position="971"/>
    </location>
</feature>
<reference evidence="4" key="1">
    <citation type="submission" date="2018-04" db="EMBL/GenBank/DDBJ databases">
        <authorList>
            <person name="Go L.Y."/>
            <person name="Mitchell J.A."/>
        </authorList>
    </citation>
    <scope>NUCLEOTIDE SEQUENCE</scope>
    <source>
        <tissue evidence="4">Whole organism</tissue>
    </source>
</reference>
<dbReference type="AlphaFoldDB" id="A0A336KF63"/>
<evidence type="ECO:0000313" key="4">
    <source>
        <dbReference type="EMBL" id="SSW99690.1"/>
    </source>
</evidence>
<dbReference type="PROSITE" id="PS51190">
    <property type="entry name" value="FATC"/>
    <property type="match status" value="1"/>
</dbReference>
<keyword evidence="1" id="KW-0175">Coiled coil</keyword>
<proteinExistence type="predicted"/>
<dbReference type="GO" id="GO:0031929">
    <property type="term" value="P:TOR signaling"/>
    <property type="evidence" value="ECO:0007669"/>
    <property type="project" value="TreeGrafter"/>
</dbReference>
<reference evidence="5" key="2">
    <citation type="submission" date="2018-07" db="EMBL/GenBank/DDBJ databases">
        <authorList>
            <person name="Quirk P.G."/>
            <person name="Krulwich T.A."/>
        </authorList>
    </citation>
    <scope>NUCLEOTIDE SEQUENCE</scope>
</reference>
<dbReference type="PROSITE" id="PS50290">
    <property type="entry name" value="PI3_4_KINASE_3"/>
    <property type="match status" value="1"/>
</dbReference>
<evidence type="ECO:0000256" key="1">
    <source>
        <dbReference type="SAM" id="Coils"/>
    </source>
</evidence>
<name>A0A336KF63_CULSO</name>
<evidence type="ECO:0000313" key="5">
    <source>
        <dbReference type="EMBL" id="SSX20070.1"/>
    </source>
</evidence>
<dbReference type="InterPro" id="IPR011009">
    <property type="entry name" value="Kinase-like_dom_sf"/>
</dbReference>
<evidence type="ECO:0000259" key="3">
    <source>
        <dbReference type="PROSITE" id="PS51190"/>
    </source>
</evidence>
<evidence type="ECO:0000259" key="2">
    <source>
        <dbReference type="PROSITE" id="PS50290"/>
    </source>
</evidence>
<feature type="coiled-coil region" evidence="1">
    <location>
        <begin position="524"/>
        <end position="551"/>
    </location>
</feature>
<dbReference type="GO" id="GO:0004674">
    <property type="term" value="F:protein serine/threonine kinase activity"/>
    <property type="evidence" value="ECO:0007669"/>
    <property type="project" value="TreeGrafter"/>
</dbReference>
<dbReference type="GO" id="GO:0005737">
    <property type="term" value="C:cytoplasm"/>
    <property type="evidence" value="ECO:0007669"/>
    <property type="project" value="TreeGrafter"/>
</dbReference>